<dbReference type="EMBL" id="GBRH01241822">
    <property type="protein sequence ID" value="JAD56073.1"/>
    <property type="molecule type" value="Transcribed_RNA"/>
</dbReference>
<reference evidence="1" key="1">
    <citation type="submission" date="2014-09" db="EMBL/GenBank/DDBJ databases">
        <authorList>
            <person name="Magalhaes I.L.F."/>
            <person name="Oliveira U."/>
            <person name="Santos F.R."/>
            <person name="Vidigal T.H.D.A."/>
            <person name="Brescovit A.D."/>
            <person name="Santos A.J."/>
        </authorList>
    </citation>
    <scope>NUCLEOTIDE SEQUENCE</scope>
    <source>
        <tissue evidence="1">Shoot tissue taken approximately 20 cm above the soil surface</tissue>
    </source>
</reference>
<reference evidence="1" key="2">
    <citation type="journal article" date="2015" name="Data Brief">
        <title>Shoot transcriptome of the giant reed, Arundo donax.</title>
        <authorList>
            <person name="Barrero R.A."/>
            <person name="Guerrero F.D."/>
            <person name="Moolhuijzen P."/>
            <person name="Goolsby J.A."/>
            <person name="Tidwell J."/>
            <person name="Bellgard S.E."/>
            <person name="Bellgard M.I."/>
        </authorList>
    </citation>
    <scope>NUCLEOTIDE SEQUENCE</scope>
    <source>
        <tissue evidence="1">Shoot tissue taken approximately 20 cm above the soil surface</tissue>
    </source>
</reference>
<accession>A0A0A9B1S1</accession>
<protein>
    <submittedName>
        <fullName evidence="1">Uncharacterized protein</fullName>
    </submittedName>
</protein>
<name>A0A0A9B1S1_ARUDO</name>
<sequence>MLLSIEPSIRY</sequence>
<proteinExistence type="predicted"/>
<organism evidence="1">
    <name type="scientific">Arundo donax</name>
    <name type="common">Giant reed</name>
    <name type="synonym">Donax arundinaceus</name>
    <dbReference type="NCBI Taxonomy" id="35708"/>
    <lineage>
        <taxon>Eukaryota</taxon>
        <taxon>Viridiplantae</taxon>
        <taxon>Streptophyta</taxon>
        <taxon>Embryophyta</taxon>
        <taxon>Tracheophyta</taxon>
        <taxon>Spermatophyta</taxon>
        <taxon>Magnoliopsida</taxon>
        <taxon>Liliopsida</taxon>
        <taxon>Poales</taxon>
        <taxon>Poaceae</taxon>
        <taxon>PACMAD clade</taxon>
        <taxon>Arundinoideae</taxon>
        <taxon>Arundineae</taxon>
        <taxon>Arundo</taxon>
    </lineage>
</organism>
<evidence type="ECO:0000313" key="1">
    <source>
        <dbReference type="EMBL" id="JAD56073.1"/>
    </source>
</evidence>